<dbReference type="AlphaFoldDB" id="A0A2P2Q755"/>
<name>A0A2P2Q755_RHIMU</name>
<protein>
    <submittedName>
        <fullName evidence="1">Uncharacterized protein</fullName>
    </submittedName>
</protein>
<reference evidence="1" key="1">
    <citation type="submission" date="2018-02" db="EMBL/GenBank/DDBJ databases">
        <title>Rhizophora mucronata_Transcriptome.</title>
        <authorList>
            <person name="Meera S.P."/>
            <person name="Sreeshan A."/>
            <person name="Augustine A."/>
        </authorList>
    </citation>
    <scope>NUCLEOTIDE SEQUENCE</scope>
    <source>
        <tissue evidence="1">Leaf</tissue>
    </source>
</reference>
<proteinExistence type="predicted"/>
<evidence type="ECO:0000313" key="1">
    <source>
        <dbReference type="EMBL" id="MBX62813.1"/>
    </source>
</evidence>
<dbReference type="EMBL" id="GGEC01082329">
    <property type="protein sequence ID" value="MBX62813.1"/>
    <property type="molecule type" value="Transcribed_RNA"/>
</dbReference>
<accession>A0A2P2Q755</accession>
<sequence length="28" mass="3099">MTKPISVITLSKLQTKQEDLTQVQAPSL</sequence>
<organism evidence="1">
    <name type="scientific">Rhizophora mucronata</name>
    <name type="common">Asiatic mangrove</name>
    <dbReference type="NCBI Taxonomy" id="61149"/>
    <lineage>
        <taxon>Eukaryota</taxon>
        <taxon>Viridiplantae</taxon>
        <taxon>Streptophyta</taxon>
        <taxon>Embryophyta</taxon>
        <taxon>Tracheophyta</taxon>
        <taxon>Spermatophyta</taxon>
        <taxon>Magnoliopsida</taxon>
        <taxon>eudicotyledons</taxon>
        <taxon>Gunneridae</taxon>
        <taxon>Pentapetalae</taxon>
        <taxon>rosids</taxon>
        <taxon>fabids</taxon>
        <taxon>Malpighiales</taxon>
        <taxon>Rhizophoraceae</taxon>
        <taxon>Rhizophora</taxon>
    </lineage>
</organism>